<dbReference type="CDD" id="cd14066">
    <property type="entry name" value="STKc_IRAK"/>
    <property type="match status" value="1"/>
</dbReference>
<dbReference type="PANTHER" id="PTHR48010">
    <property type="entry name" value="OS05G0588300 PROTEIN"/>
    <property type="match status" value="1"/>
</dbReference>
<dbReference type="GO" id="GO:0004672">
    <property type="term" value="F:protein kinase activity"/>
    <property type="evidence" value="ECO:0007669"/>
    <property type="project" value="InterPro"/>
</dbReference>
<dbReference type="FunFam" id="1.10.510.10:FF:000095">
    <property type="entry name" value="protein STRUBBELIG-RECEPTOR FAMILY 8"/>
    <property type="match status" value="1"/>
</dbReference>
<dbReference type="Pfam" id="PF07714">
    <property type="entry name" value="PK_Tyr_Ser-Thr"/>
    <property type="match status" value="1"/>
</dbReference>
<keyword evidence="7 11" id="KW-0067">ATP-binding</keyword>
<dbReference type="InterPro" id="IPR050994">
    <property type="entry name" value="At_inactive_RLKs"/>
</dbReference>
<reference evidence="16 17" key="1">
    <citation type="submission" date="2016-03" db="EMBL/GenBank/DDBJ databases">
        <title>Mechanisms controlling the formation of the plant cell surface in tip-growing cells are functionally conserved among land plants.</title>
        <authorList>
            <person name="Honkanen S."/>
            <person name="Jones V.A."/>
            <person name="Morieri G."/>
            <person name="Champion C."/>
            <person name="Hetherington A.J."/>
            <person name="Kelly S."/>
            <person name="Saint-Marcoux D."/>
            <person name="Proust H."/>
            <person name="Prescott H."/>
            <person name="Dolan L."/>
        </authorList>
    </citation>
    <scope>NUCLEOTIDE SEQUENCE [LARGE SCALE GENOMIC DNA]</scope>
    <source>
        <strain evidence="17">cv. Tak-1 and cv. Tak-2</strain>
        <tissue evidence="16">Whole gametophyte</tissue>
    </source>
</reference>
<dbReference type="EMBL" id="LVLJ01000592">
    <property type="protein sequence ID" value="OAE33688.1"/>
    <property type="molecule type" value="Genomic_DNA"/>
</dbReference>
<evidence type="ECO:0000256" key="5">
    <source>
        <dbReference type="ARBA" id="ARBA00022737"/>
    </source>
</evidence>
<dbReference type="GO" id="GO:0016020">
    <property type="term" value="C:membrane"/>
    <property type="evidence" value="ECO:0007669"/>
    <property type="project" value="UniProtKB-SubCell"/>
</dbReference>
<gene>
    <name evidence="16" type="ORF">AXG93_4689s1750</name>
    <name evidence="15" type="ORF">Mp_4g18010</name>
</gene>
<organism evidence="16 17">
    <name type="scientific">Marchantia polymorpha subsp. ruderalis</name>
    <dbReference type="NCBI Taxonomy" id="1480154"/>
    <lineage>
        <taxon>Eukaryota</taxon>
        <taxon>Viridiplantae</taxon>
        <taxon>Streptophyta</taxon>
        <taxon>Embryophyta</taxon>
        <taxon>Marchantiophyta</taxon>
        <taxon>Marchantiopsida</taxon>
        <taxon>Marchantiidae</taxon>
        <taxon>Marchantiales</taxon>
        <taxon>Marchantiaceae</taxon>
        <taxon>Marchantia</taxon>
    </lineage>
</organism>
<keyword evidence="17" id="KW-1185">Reference proteome</keyword>
<evidence type="ECO:0000256" key="10">
    <source>
        <dbReference type="ARBA" id="ARBA00023180"/>
    </source>
</evidence>
<dbReference type="Gene3D" id="1.10.510.10">
    <property type="entry name" value="Transferase(Phosphotransferase) domain 1"/>
    <property type="match status" value="1"/>
</dbReference>
<dbReference type="InterPro" id="IPR001611">
    <property type="entry name" value="Leu-rich_rpt"/>
</dbReference>
<dbReference type="FunFam" id="3.30.200.20:FF:000307">
    <property type="entry name" value="pollen receptor-like kinase 1"/>
    <property type="match status" value="1"/>
</dbReference>
<dbReference type="Gene3D" id="3.80.10.10">
    <property type="entry name" value="Ribonuclease Inhibitor"/>
    <property type="match status" value="2"/>
</dbReference>
<dbReference type="InterPro" id="IPR000719">
    <property type="entry name" value="Prot_kinase_dom"/>
</dbReference>
<dbReference type="Proteomes" id="UP001162541">
    <property type="component" value="Chromosome 4"/>
</dbReference>
<evidence type="ECO:0000313" key="15">
    <source>
        <dbReference type="EMBL" id="BBN09225.1"/>
    </source>
</evidence>
<reference evidence="15" key="2">
    <citation type="journal article" date="2019" name="Curr. Biol.">
        <title>Chromatin organization in early land plants reveals an ancestral association between H3K27me3, transposons, and constitutive heterochromatin.</title>
        <authorList>
            <person name="Montgomery S.A."/>
            <person name="Tanizawa Y."/>
            <person name="Galik B."/>
            <person name="Wang N."/>
            <person name="Ito T."/>
            <person name="Mochizuki T."/>
            <person name="Akimcheva S."/>
            <person name="Bowman J."/>
            <person name="Cognat V."/>
            <person name="Drouard L."/>
            <person name="Ekker H."/>
            <person name="Houng S."/>
            <person name="Kohchi T."/>
            <person name="Lin S."/>
            <person name="Liu L.D."/>
            <person name="Nakamura Y."/>
            <person name="Valeeva L.R."/>
            <person name="Shakirov E.V."/>
            <person name="Shippen D.E."/>
            <person name="Wei W."/>
            <person name="Yagura M."/>
            <person name="Yamaoka S."/>
            <person name="Yamato K.T."/>
            <person name="Liu C."/>
            <person name="Berger F."/>
        </authorList>
    </citation>
    <scope>NUCLEOTIDE SEQUENCE [LARGE SCALE GENOMIC DNA]</scope>
    <source>
        <strain evidence="15">Tak-1</strain>
    </source>
</reference>
<dbReference type="Proteomes" id="UP000077202">
    <property type="component" value="Unassembled WGS sequence"/>
</dbReference>
<reference evidence="18" key="3">
    <citation type="journal article" date="2020" name="Curr. Biol.">
        <title>Chromatin organization in early land plants reveals an ancestral association between H3K27me3, transposons, and constitutive heterochromatin.</title>
        <authorList>
            <person name="Montgomery S.A."/>
            <person name="Tanizawa Y."/>
            <person name="Galik B."/>
            <person name="Wang N."/>
            <person name="Ito T."/>
            <person name="Mochizuki T."/>
            <person name="Akimcheva S."/>
            <person name="Bowman J.L."/>
            <person name="Cognat V."/>
            <person name="Marechal-Drouard L."/>
            <person name="Ekker H."/>
            <person name="Hong S.F."/>
            <person name="Kohchi T."/>
            <person name="Lin S.S."/>
            <person name="Liu L.D."/>
            <person name="Nakamura Y."/>
            <person name="Valeeva L.R."/>
            <person name="Shakirov E.V."/>
            <person name="Shippen D.E."/>
            <person name="Wei W.L."/>
            <person name="Yagura M."/>
            <person name="Yamaoka S."/>
            <person name="Yamato K.T."/>
            <person name="Liu C."/>
            <person name="Berger F."/>
        </authorList>
    </citation>
    <scope>NUCLEOTIDE SEQUENCE [LARGE SCALE GENOMIC DNA]</scope>
    <source>
        <strain evidence="18">Tak-1</strain>
    </source>
</reference>
<evidence type="ECO:0000256" key="12">
    <source>
        <dbReference type="SAM" id="MobiDB-lite"/>
    </source>
</evidence>
<evidence type="ECO:0000256" key="1">
    <source>
        <dbReference type="ARBA" id="ARBA00004370"/>
    </source>
</evidence>
<dbReference type="PROSITE" id="PS00107">
    <property type="entry name" value="PROTEIN_KINASE_ATP"/>
    <property type="match status" value="1"/>
</dbReference>
<evidence type="ECO:0000313" key="18">
    <source>
        <dbReference type="Proteomes" id="UP001162541"/>
    </source>
</evidence>
<evidence type="ECO:0000256" key="8">
    <source>
        <dbReference type="ARBA" id="ARBA00022989"/>
    </source>
</evidence>
<proteinExistence type="predicted"/>
<dbReference type="EMBL" id="AP019869">
    <property type="protein sequence ID" value="BBN09225.1"/>
    <property type="molecule type" value="Genomic_DNA"/>
</dbReference>
<keyword evidence="9 13" id="KW-0472">Membrane</keyword>
<accession>A0A176WKL1</accession>
<dbReference type="PANTHER" id="PTHR48010:SF90">
    <property type="entry name" value="OS07G0574100 PROTEIN"/>
    <property type="match status" value="1"/>
</dbReference>
<keyword evidence="3 13" id="KW-0812">Transmembrane</keyword>
<dbReference type="AlphaFoldDB" id="A0A176WKL1"/>
<dbReference type="GO" id="GO:0005524">
    <property type="term" value="F:ATP binding"/>
    <property type="evidence" value="ECO:0007669"/>
    <property type="project" value="UniProtKB-UniRule"/>
</dbReference>
<dbReference type="InterPro" id="IPR001245">
    <property type="entry name" value="Ser-Thr/Tyr_kinase_cat_dom"/>
</dbReference>
<evidence type="ECO:0000256" key="3">
    <source>
        <dbReference type="ARBA" id="ARBA00022692"/>
    </source>
</evidence>
<evidence type="ECO:0000313" key="16">
    <source>
        <dbReference type="EMBL" id="OAE33688.1"/>
    </source>
</evidence>
<keyword evidence="2" id="KW-0433">Leucine-rich repeat</keyword>
<dbReference type="SUPFAM" id="SSF56112">
    <property type="entry name" value="Protein kinase-like (PK-like)"/>
    <property type="match status" value="1"/>
</dbReference>
<keyword evidence="6 11" id="KW-0547">Nucleotide-binding</keyword>
<evidence type="ECO:0000256" key="2">
    <source>
        <dbReference type="ARBA" id="ARBA00022614"/>
    </source>
</evidence>
<feature type="transmembrane region" description="Helical" evidence="13">
    <location>
        <begin position="289"/>
        <end position="312"/>
    </location>
</feature>
<dbReference type="InterPro" id="IPR011009">
    <property type="entry name" value="Kinase-like_dom_sf"/>
</dbReference>
<feature type="compositionally biased region" description="Pro residues" evidence="12">
    <location>
        <begin position="254"/>
        <end position="263"/>
    </location>
</feature>
<dbReference type="PROSITE" id="PS50011">
    <property type="entry name" value="PROTEIN_KINASE_DOM"/>
    <property type="match status" value="1"/>
</dbReference>
<evidence type="ECO:0000256" key="7">
    <source>
        <dbReference type="ARBA" id="ARBA00022840"/>
    </source>
</evidence>
<evidence type="ECO:0000256" key="4">
    <source>
        <dbReference type="ARBA" id="ARBA00022729"/>
    </source>
</evidence>
<feature type="region of interest" description="Disordered" evidence="12">
    <location>
        <begin position="644"/>
        <end position="669"/>
    </location>
</feature>
<dbReference type="InterPro" id="IPR017441">
    <property type="entry name" value="Protein_kinase_ATP_BS"/>
</dbReference>
<name>A0A176WKL1_MARPO</name>
<dbReference type="InterPro" id="IPR032675">
    <property type="entry name" value="LRR_dom_sf"/>
</dbReference>
<keyword evidence="5" id="KW-0677">Repeat</keyword>
<evidence type="ECO:0000256" key="9">
    <source>
        <dbReference type="ARBA" id="ARBA00023136"/>
    </source>
</evidence>
<dbReference type="Pfam" id="PF08263">
    <property type="entry name" value="LRRNT_2"/>
    <property type="match status" value="1"/>
</dbReference>
<feature type="compositionally biased region" description="Polar residues" evidence="12">
    <location>
        <begin position="659"/>
        <end position="669"/>
    </location>
</feature>
<sequence>MESLKESSPAILSQRFSPKRRVPKYELRRELGWLWLGLLLVWPTTILGQIRNDFQALQNFRMTADVTGQLRDWIGQDPCSGPEWTGVVCKNGRVFELKLERLQLAGPIDALIELDQLRLLTLKDNNLTGTIPDFSSWRNMQLLYLNGNNFTGQIPATVSNMLRLARINLQDNHLEGFIPNVFDNLTRLQTLRLENNDLVGPIPPINNSGINDFSVAGNQLSGSIPSTLSRFSQNSFSGNAALCGEPLALACPPTVAPVQPPTADPNTAPGEAPIPPHRKKGSRLSTGEIVAIVVGDVVALLLITLALLFYYWRRYSRRNQEKPAKGGDLDKGEFSSGQFSTAQLPDSERSKLVFLEGSKHIFELEDLLRASAEMLGKGSFGTAYKAVLEDGSVVAVKRLKDVSTNGKKEFEQQMELIGKLKHPNVVPLRAYYYAKGEKLLVYDYQQNGSLYSLLHGNRGPGRTPLDWVTRLRIALGAARGLAYLHQECGSQKIPHGNIKSSNILLDKDYSACVSDYGLALLMTSSAATTRMAGYRAPEHADTKRISQRADVYSFGVVLLELLTGKAPVPAYSNAAQEEGIDLPRWVHSVVREEWTAEVFDIELMRYRNIEEEMVGLLQVAMVCVSPAPEQRPKMPQVVKMIEEIRPDPASSMDEEGFDSLTQSPLSDEG</sequence>
<evidence type="ECO:0000256" key="6">
    <source>
        <dbReference type="ARBA" id="ARBA00022741"/>
    </source>
</evidence>
<dbReference type="Gene3D" id="3.30.200.20">
    <property type="entry name" value="Phosphorylase Kinase, domain 1"/>
    <property type="match status" value="1"/>
</dbReference>
<dbReference type="InterPro" id="IPR013210">
    <property type="entry name" value="LRR_N_plant-typ"/>
</dbReference>
<evidence type="ECO:0000259" key="14">
    <source>
        <dbReference type="PROSITE" id="PS50011"/>
    </source>
</evidence>
<dbReference type="SUPFAM" id="SSF52058">
    <property type="entry name" value="L domain-like"/>
    <property type="match status" value="1"/>
</dbReference>
<comment type="subcellular location">
    <subcellularLocation>
        <location evidence="1">Membrane</location>
    </subcellularLocation>
</comment>
<protein>
    <recommendedName>
        <fullName evidence="14">Protein kinase domain-containing protein</fullName>
    </recommendedName>
</protein>
<keyword evidence="8 13" id="KW-1133">Transmembrane helix</keyword>
<evidence type="ECO:0000256" key="11">
    <source>
        <dbReference type="PROSITE-ProRule" id="PRU10141"/>
    </source>
</evidence>
<dbReference type="Pfam" id="PF13855">
    <property type="entry name" value="LRR_8"/>
    <property type="match status" value="1"/>
</dbReference>
<evidence type="ECO:0000313" key="17">
    <source>
        <dbReference type="Proteomes" id="UP000077202"/>
    </source>
</evidence>
<feature type="domain" description="Protein kinase" evidence="14">
    <location>
        <begin position="369"/>
        <end position="644"/>
    </location>
</feature>
<evidence type="ECO:0000256" key="13">
    <source>
        <dbReference type="SAM" id="Phobius"/>
    </source>
</evidence>
<dbReference type="FunFam" id="3.80.10.10:FF:000400">
    <property type="entry name" value="Nuclear pore complex protein NUP107"/>
    <property type="match status" value="1"/>
</dbReference>
<feature type="binding site" evidence="11">
    <location>
        <position position="397"/>
    </location>
    <ligand>
        <name>ATP</name>
        <dbReference type="ChEBI" id="CHEBI:30616"/>
    </ligand>
</feature>
<keyword evidence="4" id="KW-0732">Signal</keyword>
<keyword evidence="10" id="KW-0325">Glycoprotein</keyword>
<feature type="region of interest" description="Disordered" evidence="12">
    <location>
        <begin position="254"/>
        <end position="282"/>
    </location>
</feature>